<comment type="caution">
    <text evidence="7">The sequence shown here is derived from an EMBL/GenBank/DDBJ whole genome shotgun (WGS) entry which is preliminary data.</text>
</comment>
<dbReference type="AlphaFoldDB" id="A0ABD1LXK8"/>
<evidence type="ECO:0000313" key="8">
    <source>
        <dbReference type="Proteomes" id="UP001603857"/>
    </source>
</evidence>
<name>A0ABD1LXK8_9FABA</name>
<gene>
    <name evidence="7" type="ORF">Fmac_021614</name>
</gene>
<dbReference type="InterPro" id="IPR057444">
    <property type="entry name" value="Znf-CCCH_AtC3H23-like"/>
</dbReference>
<dbReference type="PANTHER" id="PTHR14493">
    <property type="entry name" value="UNKEMPT FAMILY MEMBER"/>
    <property type="match status" value="1"/>
</dbReference>
<feature type="zinc finger region" description="C3H1-type" evidence="5">
    <location>
        <begin position="96"/>
        <end position="124"/>
    </location>
</feature>
<keyword evidence="1 5" id="KW-0479">Metal-binding</keyword>
<dbReference type="SMART" id="SM00356">
    <property type="entry name" value="ZnF_C3H1"/>
    <property type="match status" value="2"/>
</dbReference>
<evidence type="ECO:0000256" key="5">
    <source>
        <dbReference type="PROSITE-ProRule" id="PRU00723"/>
    </source>
</evidence>
<evidence type="ECO:0000313" key="7">
    <source>
        <dbReference type="EMBL" id="KAL2328187.1"/>
    </source>
</evidence>
<dbReference type="EMBL" id="JBGMDY010000007">
    <property type="protein sequence ID" value="KAL2328187.1"/>
    <property type="molecule type" value="Genomic_DNA"/>
</dbReference>
<feature type="domain" description="C3H1-type" evidence="6">
    <location>
        <begin position="96"/>
        <end position="124"/>
    </location>
</feature>
<keyword evidence="3 5" id="KW-0862">Zinc</keyword>
<dbReference type="InterPro" id="IPR045234">
    <property type="entry name" value="Unkempt-like"/>
</dbReference>
<dbReference type="GO" id="GO:0003677">
    <property type="term" value="F:DNA binding"/>
    <property type="evidence" value="ECO:0007669"/>
    <property type="project" value="UniProtKB-KW"/>
</dbReference>
<proteinExistence type="predicted"/>
<dbReference type="Gene3D" id="4.10.1000.10">
    <property type="entry name" value="Zinc finger, CCCH-type"/>
    <property type="match status" value="1"/>
</dbReference>
<accession>A0ABD1LXK8</accession>
<keyword evidence="2 5" id="KW-0863">Zinc-finger</keyword>
<dbReference type="InterPro" id="IPR036855">
    <property type="entry name" value="Znf_CCCH_sf"/>
</dbReference>
<evidence type="ECO:0000256" key="4">
    <source>
        <dbReference type="ARBA" id="ARBA00023125"/>
    </source>
</evidence>
<evidence type="ECO:0000256" key="3">
    <source>
        <dbReference type="ARBA" id="ARBA00022833"/>
    </source>
</evidence>
<dbReference type="Pfam" id="PF00642">
    <property type="entry name" value="zf-CCCH"/>
    <property type="match status" value="1"/>
</dbReference>
<dbReference type="SUPFAM" id="SSF90229">
    <property type="entry name" value="CCCH zinc finger"/>
    <property type="match status" value="1"/>
</dbReference>
<protein>
    <recommendedName>
        <fullName evidence="6">C3H1-type domain-containing protein</fullName>
    </recommendedName>
</protein>
<dbReference type="Pfam" id="PF25512">
    <property type="entry name" value="zf-CCCH_AtC3H23"/>
    <property type="match status" value="1"/>
</dbReference>
<dbReference type="InterPro" id="IPR000571">
    <property type="entry name" value="Znf_CCCH"/>
</dbReference>
<dbReference type="PROSITE" id="PS50103">
    <property type="entry name" value="ZF_C3H1"/>
    <property type="match status" value="1"/>
</dbReference>
<reference evidence="7 8" key="1">
    <citation type="submission" date="2024-08" db="EMBL/GenBank/DDBJ databases">
        <title>Insights into the chromosomal genome structure of Flemingia macrophylla.</title>
        <authorList>
            <person name="Ding Y."/>
            <person name="Zhao Y."/>
            <person name="Bi W."/>
            <person name="Wu M."/>
            <person name="Zhao G."/>
            <person name="Gong Y."/>
            <person name="Li W."/>
            <person name="Zhang P."/>
        </authorList>
    </citation>
    <scope>NUCLEOTIDE SEQUENCE [LARGE SCALE GENOMIC DNA]</scope>
    <source>
        <strain evidence="7">DYQJB</strain>
        <tissue evidence="7">Leaf</tissue>
    </source>
</reference>
<evidence type="ECO:0000256" key="1">
    <source>
        <dbReference type="ARBA" id="ARBA00022723"/>
    </source>
</evidence>
<organism evidence="7 8">
    <name type="scientific">Flemingia macrophylla</name>
    <dbReference type="NCBI Taxonomy" id="520843"/>
    <lineage>
        <taxon>Eukaryota</taxon>
        <taxon>Viridiplantae</taxon>
        <taxon>Streptophyta</taxon>
        <taxon>Embryophyta</taxon>
        <taxon>Tracheophyta</taxon>
        <taxon>Spermatophyta</taxon>
        <taxon>Magnoliopsida</taxon>
        <taxon>eudicotyledons</taxon>
        <taxon>Gunneridae</taxon>
        <taxon>Pentapetalae</taxon>
        <taxon>rosids</taxon>
        <taxon>fabids</taxon>
        <taxon>Fabales</taxon>
        <taxon>Fabaceae</taxon>
        <taxon>Papilionoideae</taxon>
        <taxon>50 kb inversion clade</taxon>
        <taxon>NPAAA clade</taxon>
        <taxon>indigoferoid/millettioid clade</taxon>
        <taxon>Phaseoleae</taxon>
        <taxon>Flemingia</taxon>
    </lineage>
</organism>
<evidence type="ECO:0000259" key="6">
    <source>
        <dbReference type="PROSITE" id="PS50103"/>
    </source>
</evidence>
<keyword evidence="4" id="KW-0238">DNA-binding</keyword>
<dbReference type="PANTHER" id="PTHR14493:SF90">
    <property type="entry name" value="ZINC FINGER CCCH DOMAIN-CONTAINING PROTEIN 2"/>
    <property type="match status" value="1"/>
</dbReference>
<evidence type="ECO:0000256" key="2">
    <source>
        <dbReference type="ARBA" id="ARBA00022771"/>
    </source>
</evidence>
<dbReference type="Proteomes" id="UP001603857">
    <property type="component" value="Unassembled WGS sequence"/>
</dbReference>
<sequence>MSSVCSDHKFQLQLLSAHEKDYNDTQKRNLLSRFAASVHDGSGNNEDSGDPFASDEFRMYEFKVRQCMRSRSHDWTNCPYQHPGEKARRRDPRRFRYSGTVCPEFRRCGECRRGDACEFSHGVFETWLHPSRYRTEPCKDGKNCNRKICFFAHTPSQLRVLPLENDDHNKKSPIVTPHGCLLCHCSSSTCSPTSTLFGVSHFSPTLSPSSPSSPTRLIETDDPHEGIVMDVVSDIVASMNDLSFCEASPVSASKPHSLSWLDVSEDQLQQQQQQEFVFSPLSSGRFSNNGNERYLRGEGGVVADDVIAPDLAWVNDLLR</sequence>
<keyword evidence="8" id="KW-1185">Reference proteome</keyword>
<dbReference type="GO" id="GO:0008270">
    <property type="term" value="F:zinc ion binding"/>
    <property type="evidence" value="ECO:0007669"/>
    <property type="project" value="UniProtKB-KW"/>
</dbReference>